<proteinExistence type="inferred from homology"/>
<dbReference type="SUPFAM" id="SSF48113">
    <property type="entry name" value="Heme-dependent peroxidases"/>
    <property type="match status" value="1"/>
</dbReference>
<feature type="chain" id="PRO_5040253240" description="peroxidase" evidence="12">
    <location>
        <begin position="28"/>
        <end position="159"/>
    </location>
</feature>
<evidence type="ECO:0000313" key="14">
    <source>
        <dbReference type="EMBL" id="KAJ6767282.1"/>
    </source>
</evidence>
<comment type="cofactor">
    <cofactor evidence="2">
        <name>heme b</name>
        <dbReference type="ChEBI" id="CHEBI:60344"/>
    </cofactor>
</comment>
<keyword evidence="12" id="KW-0732">Signal</keyword>
<evidence type="ECO:0000256" key="1">
    <source>
        <dbReference type="ARBA" id="ARBA00000189"/>
    </source>
</evidence>
<keyword evidence="8" id="KW-0408">Iron</keyword>
<dbReference type="InterPro" id="IPR002016">
    <property type="entry name" value="Haem_peroxidase"/>
</dbReference>
<feature type="binding site" evidence="10">
    <location>
        <position position="46"/>
    </location>
    <ligand>
        <name>Ca(2+)</name>
        <dbReference type="ChEBI" id="CHEBI:29108"/>
        <label>1</label>
    </ligand>
</feature>
<accession>A0A9Q0WHA8</accession>
<feature type="binding site" evidence="10">
    <location>
        <position position="35"/>
    </location>
    <ligand>
        <name>Ca(2+)</name>
        <dbReference type="ChEBI" id="CHEBI:29108"/>
        <label>1</label>
    </ligand>
</feature>
<evidence type="ECO:0000256" key="3">
    <source>
        <dbReference type="ARBA" id="ARBA00012313"/>
    </source>
</evidence>
<dbReference type="Pfam" id="PF00141">
    <property type="entry name" value="peroxidase"/>
    <property type="match status" value="1"/>
</dbReference>
<feature type="domain" description="Plant heme peroxidase family profile" evidence="13">
    <location>
        <begin position="29"/>
        <end position="159"/>
    </location>
</feature>
<keyword evidence="15" id="KW-1185">Reference proteome</keyword>
<comment type="cofactor">
    <cofactor evidence="10">
        <name>Ca(2+)</name>
        <dbReference type="ChEBI" id="CHEBI:29108"/>
    </cofactor>
    <text evidence="10">Binds 2 calcium ions per subunit.</text>
</comment>
<dbReference type="OrthoDB" id="2113341at2759"/>
<evidence type="ECO:0000256" key="12">
    <source>
        <dbReference type="SAM" id="SignalP"/>
    </source>
</evidence>
<evidence type="ECO:0000256" key="8">
    <source>
        <dbReference type="ARBA" id="ARBA00023004"/>
    </source>
</evidence>
<keyword evidence="6 10" id="KW-0479">Metal-binding</keyword>
<evidence type="ECO:0000256" key="10">
    <source>
        <dbReference type="PIRSR" id="PIRSR600823-3"/>
    </source>
</evidence>
<dbReference type="Proteomes" id="UP001151532">
    <property type="component" value="Chromosome 4"/>
</dbReference>
<dbReference type="PRINTS" id="PR00458">
    <property type="entry name" value="PEROXIDASE"/>
</dbReference>
<evidence type="ECO:0000313" key="15">
    <source>
        <dbReference type="Proteomes" id="UP001151532"/>
    </source>
</evidence>
<comment type="caution">
    <text evidence="14">The sequence shown here is derived from an EMBL/GenBank/DDBJ whole genome shotgun (WGS) entry which is preliminary data.</text>
</comment>
<dbReference type="PROSITE" id="PS50873">
    <property type="entry name" value="PEROXIDASE_4"/>
    <property type="match status" value="1"/>
</dbReference>
<comment type="catalytic activity">
    <reaction evidence="1">
        <text>2 a phenolic donor + H2O2 = 2 a phenolic radical donor + 2 H2O</text>
        <dbReference type="Rhea" id="RHEA:56136"/>
        <dbReference type="ChEBI" id="CHEBI:15377"/>
        <dbReference type="ChEBI" id="CHEBI:16240"/>
        <dbReference type="ChEBI" id="CHEBI:139520"/>
        <dbReference type="ChEBI" id="CHEBI:139521"/>
        <dbReference type="EC" id="1.11.1.7"/>
    </reaction>
</comment>
<comment type="similarity">
    <text evidence="11">Belongs to the peroxidase family.</text>
</comment>
<dbReference type="PRINTS" id="PR00461">
    <property type="entry name" value="PLPEROXIDASE"/>
</dbReference>
<dbReference type="GO" id="GO:0020037">
    <property type="term" value="F:heme binding"/>
    <property type="evidence" value="ECO:0007669"/>
    <property type="project" value="InterPro"/>
</dbReference>
<keyword evidence="7" id="KW-0560">Oxidoreductase</keyword>
<dbReference type="GO" id="GO:0046872">
    <property type="term" value="F:metal ion binding"/>
    <property type="evidence" value="ECO:0007669"/>
    <property type="project" value="UniProtKB-KW"/>
</dbReference>
<dbReference type="FunFam" id="1.10.520.10:FF:000028">
    <property type="entry name" value="Peroxidase"/>
    <property type="match status" value="1"/>
</dbReference>
<dbReference type="Gene3D" id="1.10.520.10">
    <property type="match status" value="1"/>
</dbReference>
<dbReference type="GO" id="GO:0140825">
    <property type="term" value="F:lactoperoxidase activity"/>
    <property type="evidence" value="ECO:0007669"/>
    <property type="project" value="UniProtKB-EC"/>
</dbReference>
<keyword evidence="5" id="KW-0349">Heme</keyword>
<dbReference type="EMBL" id="JAPFFK010000004">
    <property type="protein sequence ID" value="KAJ6767282.1"/>
    <property type="molecule type" value="Genomic_DNA"/>
</dbReference>
<evidence type="ECO:0000256" key="6">
    <source>
        <dbReference type="ARBA" id="ARBA00022723"/>
    </source>
</evidence>
<sequence>MGSLKLSSGSIFIRLVLLLFVFNSANAQLKGCDASILLNSSTGQAEKDSPPNLSVRGYQVIDRVKAALEKTCPGVVSCADILAIVARDVTVSTLGPSWRVETGRRDGRVSNFSEAITNLPPFFANISHLLTQFRSKNLSKKDLANVVNVKITYNEYPST</sequence>
<dbReference type="InterPro" id="IPR010255">
    <property type="entry name" value="Haem_peroxidase_sf"/>
</dbReference>
<organism evidence="14 15">
    <name type="scientific">Salix purpurea</name>
    <name type="common">Purple osier willow</name>
    <dbReference type="NCBI Taxonomy" id="77065"/>
    <lineage>
        <taxon>Eukaryota</taxon>
        <taxon>Viridiplantae</taxon>
        <taxon>Streptophyta</taxon>
        <taxon>Embryophyta</taxon>
        <taxon>Tracheophyta</taxon>
        <taxon>Spermatophyta</taxon>
        <taxon>Magnoliopsida</taxon>
        <taxon>eudicotyledons</taxon>
        <taxon>Gunneridae</taxon>
        <taxon>Pentapetalae</taxon>
        <taxon>rosids</taxon>
        <taxon>fabids</taxon>
        <taxon>Malpighiales</taxon>
        <taxon>Salicaceae</taxon>
        <taxon>Saliceae</taxon>
        <taxon>Salix</taxon>
    </lineage>
</organism>
<dbReference type="PANTHER" id="PTHR31235">
    <property type="entry name" value="PEROXIDASE 25-RELATED"/>
    <property type="match status" value="1"/>
</dbReference>
<dbReference type="GO" id="GO:0006979">
    <property type="term" value="P:response to oxidative stress"/>
    <property type="evidence" value="ECO:0007669"/>
    <property type="project" value="InterPro"/>
</dbReference>
<dbReference type="InterPro" id="IPR000823">
    <property type="entry name" value="Peroxidase_pln"/>
</dbReference>
<reference evidence="14" key="1">
    <citation type="submission" date="2022-11" db="EMBL/GenBank/DDBJ databases">
        <authorList>
            <person name="Hyden B.L."/>
            <person name="Feng K."/>
            <person name="Yates T."/>
            <person name="Jawdy S."/>
            <person name="Smart L.B."/>
            <person name="Muchero W."/>
        </authorList>
    </citation>
    <scope>NUCLEOTIDE SEQUENCE</scope>
    <source>
        <tissue evidence="14">Shoot tip</tissue>
    </source>
</reference>
<feature type="binding site" evidence="10">
    <location>
        <position position="33"/>
    </location>
    <ligand>
        <name>Ca(2+)</name>
        <dbReference type="ChEBI" id="CHEBI:29108"/>
        <label>1</label>
    </ligand>
</feature>
<feature type="binding site" evidence="9">
    <location>
        <position position="120"/>
    </location>
    <ligand>
        <name>substrate</name>
    </ligand>
</feature>
<feature type="binding site" evidence="10">
    <location>
        <position position="31"/>
    </location>
    <ligand>
        <name>Ca(2+)</name>
        <dbReference type="ChEBI" id="CHEBI:29108"/>
        <label>1</label>
    </ligand>
</feature>
<feature type="signal peptide" evidence="12">
    <location>
        <begin position="1"/>
        <end position="27"/>
    </location>
</feature>
<evidence type="ECO:0000256" key="5">
    <source>
        <dbReference type="ARBA" id="ARBA00022617"/>
    </source>
</evidence>
<gene>
    <name evidence="14" type="ORF">OIU79_023112</name>
</gene>
<keyword evidence="10" id="KW-0106">Calcium</keyword>
<evidence type="ECO:0000256" key="2">
    <source>
        <dbReference type="ARBA" id="ARBA00001970"/>
    </source>
</evidence>
<evidence type="ECO:0000256" key="9">
    <source>
        <dbReference type="PIRSR" id="PIRSR600823-2"/>
    </source>
</evidence>
<dbReference type="Gene3D" id="1.10.420.10">
    <property type="entry name" value="Peroxidase, domain 2"/>
    <property type="match status" value="1"/>
</dbReference>
<dbReference type="AlphaFoldDB" id="A0A9Q0WHA8"/>
<dbReference type="EC" id="1.11.1.7" evidence="3"/>
<evidence type="ECO:0000256" key="7">
    <source>
        <dbReference type="ARBA" id="ARBA00023002"/>
    </source>
</evidence>
<protein>
    <recommendedName>
        <fullName evidence="3">peroxidase</fullName>
        <ecNumber evidence="3">1.11.1.7</ecNumber>
    </recommendedName>
</protein>
<evidence type="ECO:0000259" key="13">
    <source>
        <dbReference type="PROSITE" id="PS50873"/>
    </source>
</evidence>
<evidence type="ECO:0000256" key="11">
    <source>
        <dbReference type="RuleBase" id="RU004241"/>
    </source>
</evidence>
<evidence type="ECO:0000256" key="4">
    <source>
        <dbReference type="ARBA" id="ARBA00022559"/>
    </source>
</evidence>
<keyword evidence="4 14" id="KW-0575">Peroxidase</keyword>
<name>A0A9Q0WHA8_SALPP</name>
<reference evidence="14" key="2">
    <citation type="journal article" date="2023" name="Int. J. Mol. Sci.">
        <title>De Novo Assembly and Annotation of 11 Diverse Shrub Willow (Salix) Genomes Reveals Novel Gene Organization in Sex-Linked Regions.</title>
        <authorList>
            <person name="Hyden B."/>
            <person name="Feng K."/>
            <person name="Yates T.B."/>
            <person name="Jawdy S."/>
            <person name="Cereghino C."/>
            <person name="Smart L.B."/>
            <person name="Muchero W."/>
        </authorList>
    </citation>
    <scope>NUCLEOTIDE SEQUENCE</scope>
    <source>
        <tissue evidence="14">Shoot tip</tissue>
    </source>
</reference>